<keyword evidence="3" id="KW-1185">Reference proteome</keyword>
<proteinExistence type="predicted"/>
<gene>
    <name evidence="2" type="ORF">B0T25DRAFT_611545</name>
</gene>
<protein>
    <submittedName>
        <fullName evidence="2">Uncharacterized protein</fullName>
    </submittedName>
</protein>
<reference evidence="2" key="2">
    <citation type="submission" date="2023-06" db="EMBL/GenBank/DDBJ databases">
        <authorList>
            <consortium name="Lawrence Berkeley National Laboratory"/>
            <person name="Haridas S."/>
            <person name="Hensen N."/>
            <person name="Bonometti L."/>
            <person name="Westerberg I."/>
            <person name="Brannstrom I.O."/>
            <person name="Guillou S."/>
            <person name="Cros-Aarteil S."/>
            <person name="Calhoun S."/>
            <person name="Kuo A."/>
            <person name="Mondo S."/>
            <person name="Pangilinan J."/>
            <person name="Riley R."/>
            <person name="Labutti K."/>
            <person name="Andreopoulos B."/>
            <person name="Lipzen A."/>
            <person name="Chen C."/>
            <person name="Yanf M."/>
            <person name="Daum C."/>
            <person name="Ng V."/>
            <person name="Clum A."/>
            <person name="Steindorff A."/>
            <person name="Ohm R."/>
            <person name="Martin F."/>
            <person name="Silar P."/>
            <person name="Natvig D."/>
            <person name="Lalanne C."/>
            <person name="Gautier V."/>
            <person name="Ament-Velasquez S.L."/>
            <person name="Kruys A."/>
            <person name="Hutchinson M.I."/>
            <person name="Powell A.J."/>
            <person name="Barry K."/>
            <person name="Miller A.N."/>
            <person name="Grigoriev I.V."/>
            <person name="Debuchy R."/>
            <person name="Gladieux P."/>
            <person name="Thoren M.H."/>
            <person name="Johannesson H."/>
        </authorList>
    </citation>
    <scope>NUCLEOTIDE SEQUENCE</scope>
    <source>
        <strain evidence="2">CBS 955.72</strain>
    </source>
</reference>
<evidence type="ECO:0000313" key="3">
    <source>
        <dbReference type="Proteomes" id="UP001275084"/>
    </source>
</evidence>
<feature type="region of interest" description="Disordered" evidence="1">
    <location>
        <begin position="33"/>
        <end position="68"/>
    </location>
</feature>
<dbReference type="EMBL" id="JAUIQD010000005">
    <property type="protein sequence ID" value="KAK3350298.1"/>
    <property type="molecule type" value="Genomic_DNA"/>
</dbReference>
<evidence type="ECO:0000313" key="2">
    <source>
        <dbReference type="EMBL" id="KAK3350298.1"/>
    </source>
</evidence>
<reference evidence="2" key="1">
    <citation type="journal article" date="2023" name="Mol. Phylogenet. Evol.">
        <title>Genome-scale phylogeny and comparative genomics of the fungal order Sordariales.</title>
        <authorList>
            <person name="Hensen N."/>
            <person name="Bonometti L."/>
            <person name="Westerberg I."/>
            <person name="Brannstrom I.O."/>
            <person name="Guillou S."/>
            <person name="Cros-Aarteil S."/>
            <person name="Calhoun S."/>
            <person name="Haridas S."/>
            <person name="Kuo A."/>
            <person name="Mondo S."/>
            <person name="Pangilinan J."/>
            <person name="Riley R."/>
            <person name="LaButti K."/>
            <person name="Andreopoulos B."/>
            <person name="Lipzen A."/>
            <person name="Chen C."/>
            <person name="Yan M."/>
            <person name="Daum C."/>
            <person name="Ng V."/>
            <person name="Clum A."/>
            <person name="Steindorff A."/>
            <person name="Ohm R.A."/>
            <person name="Martin F."/>
            <person name="Silar P."/>
            <person name="Natvig D.O."/>
            <person name="Lalanne C."/>
            <person name="Gautier V."/>
            <person name="Ament-Velasquez S.L."/>
            <person name="Kruys A."/>
            <person name="Hutchinson M.I."/>
            <person name="Powell A.J."/>
            <person name="Barry K."/>
            <person name="Miller A.N."/>
            <person name="Grigoriev I.V."/>
            <person name="Debuchy R."/>
            <person name="Gladieux P."/>
            <person name="Hiltunen Thoren M."/>
            <person name="Johannesson H."/>
        </authorList>
    </citation>
    <scope>NUCLEOTIDE SEQUENCE</scope>
    <source>
        <strain evidence="2">CBS 955.72</strain>
    </source>
</reference>
<name>A0AAJ0HGA1_9PEZI</name>
<comment type="caution">
    <text evidence="2">The sequence shown here is derived from an EMBL/GenBank/DDBJ whole genome shotgun (WGS) entry which is preliminary data.</text>
</comment>
<feature type="region of interest" description="Disordered" evidence="1">
    <location>
        <begin position="164"/>
        <end position="253"/>
    </location>
</feature>
<organism evidence="2 3">
    <name type="scientific">Lasiosphaeria hispida</name>
    <dbReference type="NCBI Taxonomy" id="260671"/>
    <lineage>
        <taxon>Eukaryota</taxon>
        <taxon>Fungi</taxon>
        <taxon>Dikarya</taxon>
        <taxon>Ascomycota</taxon>
        <taxon>Pezizomycotina</taxon>
        <taxon>Sordariomycetes</taxon>
        <taxon>Sordariomycetidae</taxon>
        <taxon>Sordariales</taxon>
        <taxon>Lasiosphaeriaceae</taxon>
        <taxon>Lasiosphaeria</taxon>
    </lineage>
</organism>
<accession>A0AAJ0HGA1</accession>
<sequence length="253" mass="27700">MGQIVTEGVADAVCCLLRLTTVIRTPAPHERFNKLRSADDDRASSHGDKKASSVPSDLKDKKASASSDVEKVHLSGPLTINLSRKRLHHTRLAVLTATPLHGLYSNATFGHILLSPRVRTNIIFNLPLEYRTHISKEHPGFALEADVDTAVKISAQPQALINSGGLRRPLCDEASGSDDVSEGDDHQLPPSDEISEQMTDGEERNSKPRHQSAQFLVLPQRFKPETGWDPGWDDNDGTGNTHKASMSMEAMLD</sequence>
<dbReference type="Proteomes" id="UP001275084">
    <property type="component" value="Unassembled WGS sequence"/>
</dbReference>
<evidence type="ECO:0000256" key="1">
    <source>
        <dbReference type="SAM" id="MobiDB-lite"/>
    </source>
</evidence>
<dbReference type="AlphaFoldDB" id="A0AAJ0HGA1"/>